<evidence type="ECO:0000313" key="1">
    <source>
        <dbReference type="EMBL" id="ATZ80528.1"/>
    </source>
</evidence>
<dbReference type="EMBL" id="MF782455">
    <property type="protein sequence ID" value="ATZ80528.1"/>
    <property type="molecule type" value="Genomic_DNA"/>
</dbReference>
<dbReference type="Proteomes" id="UP000240325">
    <property type="component" value="Segment"/>
</dbReference>
<reference evidence="1" key="1">
    <citation type="journal article" date="2017" name="Elife">
        <title>The kinetoplastid-infecting Bodo saltans virus (BsV), a window into the most abundant giant viruses in the sea.</title>
        <authorList>
            <person name="Deeg C.M."/>
            <person name="Chow C.-E.T."/>
            <person name="Suttle C.A."/>
        </authorList>
    </citation>
    <scope>NUCLEOTIDE SEQUENCE</scope>
    <source>
        <strain evidence="1">NG1</strain>
    </source>
</reference>
<gene>
    <name evidence="1" type="ORF">BMW23_0476</name>
</gene>
<proteinExistence type="predicted"/>
<keyword evidence="2" id="KW-1185">Reference proteome</keyword>
<evidence type="ECO:0000313" key="2">
    <source>
        <dbReference type="Proteomes" id="UP000240325"/>
    </source>
</evidence>
<organism evidence="1">
    <name type="scientific">Bodo saltans virus</name>
    <dbReference type="NCBI Taxonomy" id="2024608"/>
    <lineage>
        <taxon>Viruses</taxon>
        <taxon>Varidnaviria</taxon>
        <taxon>Bamfordvirae</taxon>
        <taxon>Nucleocytoviricota</taxon>
        <taxon>Megaviricetes</taxon>
        <taxon>Imitervirales</taxon>
        <taxon>Mimiviridae</taxon>
        <taxon>Klosneuvirinae</taxon>
        <taxon>Theiavirus</taxon>
        <taxon>Theiavirus salishense</taxon>
    </lineage>
</organism>
<name>A0A2H4UUE2_9VIRU</name>
<protein>
    <submittedName>
        <fullName evidence="1">Uncharacterized protein</fullName>
    </submittedName>
</protein>
<accession>A0A2H4UUE2</accession>
<sequence length="157" mass="18706">MQDLCIFSEGHADLAITLKNDFNTHFIKTSKKIPQDEVVYNIQYLEMNTPTIYECCYNINKKHIICLPKNCEDFDTSIFYMFEIDNASYELYIAICNALLLYRIFESKCGMKFETLHTKLENEIYQNFDANIKNDYNKLYTNENNDDEFLMSDHFFI</sequence>